<dbReference type="Proteomes" id="UP001472677">
    <property type="component" value="Unassembled WGS sequence"/>
</dbReference>
<evidence type="ECO:0000313" key="3">
    <source>
        <dbReference type="Proteomes" id="UP001472677"/>
    </source>
</evidence>
<proteinExistence type="predicted"/>
<comment type="caution">
    <text evidence="2">The sequence shown here is derived from an EMBL/GenBank/DDBJ whole genome shotgun (WGS) entry which is preliminary data.</text>
</comment>
<reference evidence="2 3" key="1">
    <citation type="journal article" date="2024" name="G3 (Bethesda)">
        <title>Genome assembly of Hibiscus sabdariffa L. provides insights into metabolisms of medicinal natural products.</title>
        <authorList>
            <person name="Kim T."/>
        </authorList>
    </citation>
    <scope>NUCLEOTIDE SEQUENCE [LARGE SCALE GENOMIC DNA]</scope>
    <source>
        <strain evidence="2">TK-2024</strain>
        <tissue evidence="2">Old leaves</tissue>
    </source>
</reference>
<name>A0ABR2F6F4_9ROSI</name>
<organism evidence="2 3">
    <name type="scientific">Hibiscus sabdariffa</name>
    <name type="common">roselle</name>
    <dbReference type="NCBI Taxonomy" id="183260"/>
    <lineage>
        <taxon>Eukaryota</taxon>
        <taxon>Viridiplantae</taxon>
        <taxon>Streptophyta</taxon>
        <taxon>Embryophyta</taxon>
        <taxon>Tracheophyta</taxon>
        <taxon>Spermatophyta</taxon>
        <taxon>Magnoliopsida</taxon>
        <taxon>eudicotyledons</taxon>
        <taxon>Gunneridae</taxon>
        <taxon>Pentapetalae</taxon>
        <taxon>rosids</taxon>
        <taxon>malvids</taxon>
        <taxon>Malvales</taxon>
        <taxon>Malvaceae</taxon>
        <taxon>Malvoideae</taxon>
        <taxon>Hibiscus</taxon>
    </lineage>
</organism>
<keyword evidence="1" id="KW-0812">Transmembrane</keyword>
<dbReference type="EMBL" id="JBBPBM010000008">
    <property type="protein sequence ID" value="KAK8572590.1"/>
    <property type="molecule type" value="Genomic_DNA"/>
</dbReference>
<keyword evidence="1" id="KW-1133">Transmembrane helix</keyword>
<keyword evidence="1" id="KW-0472">Membrane</keyword>
<keyword evidence="3" id="KW-1185">Reference proteome</keyword>
<feature type="transmembrane region" description="Helical" evidence="1">
    <location>
        <begin position="44"/>
        <end position="68"/>
    </location>
</feature>
<evidence type="ECO:0000313" key="2">
    <source>
        <dbReference type="EMBL" id="KAK8572590.1"/>
    </source>
</evidence>
<evidence type="ECO:0000256" key="1">
    <source>
        <dbReference type="SAM" id="Phobius"/>
    </source>
</evidence>
<accession>A0ABR2F6F4</accession>
<gene>
    <name evidence="2" type="ORF">V6N12_028642</name>
</gene>
<protein>
    <submittedName>
        <fullName evidence="2">Uncharacterized protein</fullName>
    </submittedName>
</protein>
<sequence length="70" mass="7328">MAEANNVVLKTAGESVLDESPVRKSSNHELLLSTSPDPVIDEPYAAPVVVAVVPALVGVVLLAGFLLYKI</sequence>